<dbReference type="Gene3D" id="3.40.190.10">
    <property type="entry name" value="Periplasmic binding protein-like II"/>
    <property type="match status" value="1"/>
</dbReference>
<dbReference type="EMBL" id="FNGI01000003">
    <property type="protein sequence ID" value="SDL39256.1"/>
    <property type="molecule type" value="Genomic_DNA"/>
</dbReference>
<reference evidence="3 4" key="1">
    <citation type="submission" date="2016-10" db="EMBL/GenBank/DDBJ databases">
        <authorList>
            <person name="de Groot N.N."/>
        </authorList>
    </citation>
    <scope>NUCLEOTIDE SEQUENCE [LARGE SCALE GENOMIC DNA]</scope>
    <source>
        <strain evidence="3 4">DSM 14789</strain>
    </source>
</reference>
<dbReference type="CDD" id="cd07012">
    <property type="entry name" value="PBP2_Bug_TTT"/>
    <property type="match status" value="1"/>
</dbReference>
<feature type="signal peptide" evidence="2">
    <location>
        <begin position="1"/>
        <end position="35"/>
    </location>
</feature>
<evidence type="ECO:0000256" key="1">
    <source>
        <dbReference type="ARBA" id="ARBA00006987"/>
    </source>
</evidence>
<proteinExistence type="inferred from homology"/>
<dbReference type="PANTHER" id="PTHR42928:SF5">
    <property type="entry name" value="BLR1237 PROTEIN"/>
    <property type="match status" value="1"/>
</dbReference>
<name>A0A1G9JPL7_9GAMM</name>
<evidence type="ECO:0000313" key="3">
    <source>
        <dbReference type="EMBL" id="SDL39256.1"/>
    </source>
</evidence>
<organism evidence="3 4">
    <name type="scientific">Modicisalibacter muralis</name>
    <dbReference type="NCBI Taxonomy" id="119000"/>
    <lineage>
        <taxon>Bacteria</taxon>
        <taxon>Pseudomonadati</taxon>
        <taxon>Pseudomonadota</taxon>
        <taxon>Gammaproteobacteria</taxon>
        <taxon>Oceanospirillales</taxon>
        <taxon>Halomonadaceae</taxon>
        <taxon>Modicisalibacter</taxon>
    </lineage>
</organism>
<dbReference type="InterPro" id="IPR005064">
    <property type="entry name" value="BUG"/>
</dbReference>
<dbReference type="RefSeq" id="WP_089727236.1">
    <property type="nucleotide sequence ID" value="NZ_FNGI01000003.1"/>
</dbReference>
<feature type="chain" id="PRO_5011655584" evidence="2">
    <location>
        <begin position="36"/>
        <end position="330"/>
    </location>
</feature>
<keyword evidence="4" id="KW-1185">Reference proteome</keyword>
<evidence type="ECO:0000256" key="2">
    <source>
        <dbReference type="SAM" id="SignalP"/>
    </source>
</evidence>
<dbReference type="Gene3D" id="3.40.190.150">
    <property type="entry name" value="Bordetella uptake gene, domain 1"/>
    <property type="match status" value="1"/>
</dbReference>
<dbReference type="OrthoDB" id="5171643at2"/>
<dbReference type="AlphaFoldDB" id="A0A1G9JPL7"/>
<dbReference type="Proteomes" id="UP000198654">
    <property type="component" value="Unassembled WGS sequence"/>
</dbReference>
<protein>
    <submittedName>
        <fullName evidence="3">Tripartite-type tricarboxylate transporter, receptor component TctC</fullName>
    </submittedName>
</protein>
<dbReference type="InterPro" id="IPR042100">
    <property type="entry name" value="Bug_dom1"/>
</dbReference>
<accession>A0A1G9JPL7</accession>
<dbReference type="PROSITE" id="PS51257">
    <property type="entry name" value="PROKAR_LIPOPROTEIN"/>
    <property type="match status" value="1"/>
</dbReference>
<keyword evidence="3" id="KW-0675">Receptor</keyword>
<sequence length="330" mass="35328">MKIFGFSPAEKSRGCFFSALAIGAALSCAAGLASAQEADYPNRPVELIVPWSPGGGSDTLMRIISNNIEPHLGVPMPVINMPGVSGTLGLAELARREPDGYTIGQVHEGLLTAFHTGLTKLNWDDFAPIAGATATPQYWTVSADSPWQTFEEFVEYAKANPGEVRVGVTLGGISHVHPAMIEDAAGLEFRYVGYEGTGDRIRALVGGHIDAAMGDVSSSLAFVESDDLRFLAVGSTERVPQTPDVPTFEELGYDSLELSIIRGIVAPEGTPEARIDTLESALKSLSKDEAFVKSVNNVGVEVQFMGTEEYTDYLENANDTIERLSGKLQK</sequence>
<dbReference type="SUPFAM" id="SSF53850">
    <property type="entry name" value="Periplasmic binding protein-like II"/>
    <property type="match status" value="1"/>
</dbReference>
<gene>
    <name evidence="3" type="ORF">SAMN05661010_01554</name>
</gene>
<dbReference type="PANTHER" id="PTHR42928">
    <property type="entry name" value="TRICARBOXYLATE-BINDING PROTEIN"/>
    <property type="match status" value="1"/>
</dbReference>
<dbReference type="STRING" id="119000.SAMN05661010_01554"/>
<dbReference type="Pfam" id="PF03401">
    <property type="entry name" value="TctC"/>
    <property type="match status" value="1"/>
</dbReference>
<comment type="similarity">
    <text evidence="1">Belongs to the UPF0065 (bug) family.</text>
</comment>
<evidence type="ECO:0000313" key="4">
    <source>
        <dbReference type="Proteomes" id="UP000198654"/>
    </source>
</evidence>
<dbReference type="PIRSF" id="PIRSF017082">
    <property type="entry name" value="YflP"/>
    <property type="match status" value="1"/>
</dbReference>
<keyword evidence="2" id="KW-0732">Signal</keyword>